<dbReference type="Proteomes" id="UP001652503">
    <property type="component" value="Unassembled WGS sequence"/>
</dbReference>
<comment type="caution">
    <text evidence="3">The sequence shown here is derived from an EMBL/GenBank/DDBJ whole genome shotgun (WGS) entry which is preliminary data.</text>
</comment>
<dbReference type="PANTHER" id="PTHR34597">
    <property type="entry name" value="SLR1661 PROTEIN"/>
    <property type="match status" value="1"/>
</dbReference>
<evidence type="ECO:0000256" key="1">
    <source>
        <dbReference type="SAM" id="SignalP"/>
    </source>
</evidence>
<feature type="signal peptide" evidence="1">
    <location>
        <begin position="1"/>
        <end position="20"/>
    </location>
</feature>
<name>A0ABT2Z432_9RHOB</name>
<organism evidence="3 4">
    <name type="scientific">Albidovulum sediminicola</name>
    <dbReference type="NCBI Taxonomy" id="2984331"/>
    <lineage>
        <taxon>Bacteria</taxon>
        <taxon>Pseudomonadati</taxon>
        <taxon>Pseudomonadota</taxon>
        <taxon>Alphaproteobacteria</taxon>
        <taxon>Rhodobacterales</taxon>
        <taxon>Paracoccaceae</taxon>
        <taxon>Albidovulum</taxon>
    </lineage>
</organism>
<feature type="chain" id="PRO_5047490576" description="Haemolysin activator HlyB C-terminal domain-containing protein" evidence="1">
    <location>
        <begin position="21"/>
        <end position="394"/>
    </location>
</feature>
<dbReference type="Gene3D" id="2.40.160.50">
    <property type="entry name" value="membrane protein fhac: a member of the omp85/tpsb transporter family"/>
    <property type="match status" value="1"/>
</dbReference>
<dbReference type="InterPro" id="IPR051544">
    <property type="entry name" value="TPS_OM_transporter"/>
</dbReference>
<evidence type="ECO:0000313" key="4">
    <source>
        <dbReference type="Proteomes" id="UP001652503"/>
    </source>
</evidence>
<sequence length="394" mass="41480">MKTVLSVLTALVLSISAASAQSFFTNLGTDPSTGVDRGSASVIRKVDRRTGFLTFSSIGTKEIGPYIASGTLAWPDLIGDGDQLDLVLVLGGLSESGGLELAAAGAGYRRELPGTGVTIFANADHGDFALGSATSKALAIEGTQTNAAIGARKVWNLPQYSRLTASVEMALRNSHIEILGATAAEERLRMLRAALRYERGLPYGFQQRYGLSVTKGIDGLGASASAGPRLSAPGVATDFLRIAFSAEMSVPLSARFLVNAGVVGQWTNDSLPVSQRCGYGTNAYARGFDLSYVNGDRCLGSRVELAYNLILPDPRAKVLDLRQAFLGVDGGAIKDMPNPLIPGNSDRWSSVSAGLRVAKGAFVGEVALSHILDKPAGAFPQDDTRLWFQAGFSF</sequence>
<dbReference type="Pfam" id="PF03865">
    <property type="entry name" value="ShlB"/>
    <property type="match status" value="1"/>
</dbReference>
<keyword evidence="4" id="KW-1185">Reference proteome</keyword>
<feature type="domain" description="Haemolysin activator HlyB C-terminal" evidence="2">
    <location>
        <begin position="134"/>
        <end position="338"/>
    </location>
</feature>
<proteinExistence type="predicted"/>
<gene>
    <name evidence="3" type="ORF">OE647_14345</name>
</gene>
<accession>A0ABT2Z432</accession>
<evidence type="ECO:0000313" key="3">
    <source>
        <dbReference type="EMBL" id="MCV2865905.1"/>
    </source>
</evidence>
<dbReference type="InterPro" id="IPR005565">
    <property type="entry name" value="Hemolysn_activator_HlyB_C"/>
</dbReference>
<dbReference type="EMBL" id="JAOWLA010000013">
    <property type="protein sequence ID" value="MCV2865905.1"/>
    <property type="molecule type" value="Genomic_DNA"/>
</dbReference>
<protein>
    <recommendedName>
        <fullName evidence="2">Haemolysin activator HlyB C-terminal domain-containing protein</fullName>
    </recommendedName>
</protein>
<dbReference type="PANTHER" id="PTHR34597:SF3">
    <property type="entry name" value="OUTER MEMBRANE TRANSPORTER CDIB"/>
    <property type="match status" value="1"/>
</dbReference>
<evidence type="ECO:0000259" key="2">
    <source>
        <dbReference type="Pfam" id="PF03865"/>
    </source>
</evidence>
<reference evidence="3 4" key="1">
    <citation type="submission" date="2022-10" db="EMBL/GenBank/DDBJ databases">
        <title>Defluviimonas sp. nov., isolated from ocean surface water.</title>
        <authorList>
            <person name="He W."/>
            <person name="Wang L."/>
            <person name="Zhang D.-F."/>
        </authorList>
    </citation>
    <scope>NUCLEOTIDE SEQUENCE [LARGE SCALE GENOMIC DNA]</scope>
    <source>
        <strain evidence="3 4">WL0075</strain>
    </source>
</reference>
<keyword evidence="1" id="KW-0732">Signal</keyword>